<evidence type="ECO:0000256" key="1">
    <source>
        <dbReference type="SAM" id="Phobius"/>
    </source>
</evidence>
<keyword evidence="1" id="KW-1133">Transmembrane helix</keyword>
<evidence type="ECO:0000313" key="3">
    <source>
        <dbReference type="Proteomes" id="UP000537718"/>
    </source>
</evidence>
<accession>A0A7W8YXB9</accession>
<protein>
    <recommendedName>
        <fullName evidence="4">Galanin</fullName>
    </recommendedName>
</protein>
<name>A0A7W8YXB9_9SPHI</name>
<dbReference type="AlphaFoldDB" id="A0A7W8YXB9"/>
<reference evidence="2 3" key="1">
    <citation type="submission" date="2020-08" db="EMBL/GenBank/DDBJ databases">
        <title>Genomic Encyclopedia of Type Strains, Phase IV (KMG-V): Genome sequencing to study the core and pangenomes of soil and plant-associated prokaryotes.</title>
        <authorList>
            <person name="Whitman W."/>
        </authorList>
    </citation>
    <scope>NUCLEOTIDE SEQUENCE [LARGE SCALE GENOMIC DNA]</scope>
    <source>
        <strain evidence="2 3">MP7CTX6</strain>
    </source>
</reference>
<gene>
    <name evidence="2" type="ORF">HDE69_004348</name>
</gene>
<dbReference type="EMBL" id="JACHCF010000011">
    <property type="protein sequence ID" value="MBB5623265.1"/>
    <property type="molecule type" value="Genomic_DNA"/>
</dbReference>
<dbReference type="RefSeq" id="WP_183869375.1">
    <property type="nucleotide sequence ID" value="NZ_JACHCF010000011.1"/>
</dbReference>
<sequence length="322" mass="36358">MAADFRNDPALQEVIQSLELERKAIVALKGKAGLYALIGILVLIGFGVIGIAVFWFYVPAIAALVYAFIIYLKVTPAYRAYRHSFKANVLTAILKSNYQDITFEPYAGLSLEEFLGCQLFSNRPDRYDTEDRITGSLAKTNFYFSEVDAAYKTESTDSKGNKTETWHEIFKGIIFAADFNKNFNGTTLIRPEDIGSSIVDWFAKALPLFSSARNTKVLLEDPEFNKTFSTHSTDQIEARYILTPAMMSRILALNQKTKGAISLSFIASRVYIAFPIQGNYFEPPLKKSILEDTSIAQDLYIVQFMYDIVNELDLNTRIWGKN</sequence>
<keyword evidence="1" id="KW-0812">Transmembrane</keyword>
<dbReference type="Pfam" id="PF11335">
    <property type="entry name" value="DUF3137"/>
    <property type="match status" value="1"/>
</dbReference>
<evidence type="ECO:0000313" key="2">
    <source>
        <dbReference type="EMBL" id="MBB5623265.1"/>
    </source>
</evidence>
<dbReference type="InterPro" id="IPR021484">
    <property type="entry name" value="DUF3137"/>
</dbReference>
<dbReference type="Proteomes" id="UP000537718">
    <property type="component" value="Unassembled WGS sequence"/>
</dbReference>
<feature type="transmembrane region" description="Helical" evidence="1">
    <location>
        <begin position="32"/>
        <end position="57"/>
    </location>
</feature>
<organism evidence="2 3">
    <name type="scientific">Pedobacter cryoconitis</name>
    <dbReference type="NCBI Taxonomy" id="188932"/>
    <lineage>
        <taxon>Bacteria</taxon>
        <taxon>Pseudomonadati</taxon>
        <taxon>Bacteroidota</taxon>
        <taxon>Sphingobacteriia</taxon>
        <taxon>Sphingobacteriales</taxon>
        <taxon>Sphingobacteriaceae</taxon>
        <taxon>Pedobacter</taxon>
    </lineage>
</organism>
<comment type="caution">
    <text evidence="2">The sequence shown here is derived from an EMBL/GenBank/DDBJ whole genome shotgun (WGS) entry which is preliminary data.</text>
</comment>
<evidence type="ECO:0008006" key="4">
    <source>
        <dbReference type="Google" id="ProtNLM"/>
    </source>
</evidence>
<keyword evidence="1" id="KW-0472">Membrane</keyword>
<proteinExistence type="predicted"/>